<proteinExistence type="predicted"/>
<keyword evidence="2" id="KW-1185">Reference proteome</keyword>
<dbReference type="Proteomes" id="UP000554520">
    <property type="component" value="Unassembled WGS sequence"/>
</dbReference>
<sequence>MYNILADRTYTSSDCATMSRAYEMAAAILQRDPRSHDPADRLGWTIMKLFDQGMRDAKLIATTAADKESKGCEIGTKRDSIGS</sequence>
<organism evidence="1 2">
    <name type="scientific">Phyllobacterium trifolii</name>
    <dbReference type="NCBI Taxonomy" id="300193"/>
    <lineage>
        <taxon>Bacteria</taxon>
        <taxon>Pseudomonadati</taxon>
        <taxon>Pseudomonadota</taxon>
        <taxon>Alphaproteobacteria</taxon>
        <taxon>Hyphomicrobiales</taxon>
        <taxon>Phyllobacteriaceae</taxon>
        <taxon>Phyllobacterium</taxon>
    </lineage>
</organism>
<dbReference type="RefSeq" id="WP_162713687.1">
    <property type="nucleotide sequence ID" value="NZ_JACHXN010000013.1"/>
</dbReference>
<evidence type="ECO:0000313" key="2">
    <source>
        <dbReference type="Proteomes" id="UP000554520"/>
    </source>
</evidence>
<name>A0A839UAV2_9HYPH</name>
<gene>
    <name evidence="1" type="ORF">FHS21_004081</name>
</gene>
<accession>A0A839UAV2</accession>
<reference evidence="1 2" key="1">
    <citation type="submission" date="2020-08" db="EMBL/GenBank/DDBJ databases">
        <title>Genomic Encyclopedia of Type Strains, Phase III (KMG-III): the genomes of soil and plant-associated and newly described type strains.</title>
        <authorList>
            <person name="Whitman W."/>
        </authorList>
    </citation>
    <scope>NUCLEOTIDE SEQUENCE [LARGE SCALE GENOMIC DNA]</scope>
    <source>
        <strain evidence="1 2">CECT 7015</strain>
    </source>
</reference>
<dbReference type="EMBL" id="JACHXN010000013">
    <property type="protein sequence ID" value="MBB3147657.1"/>
    <property type="molecule type" value="Genomic_DNA"/>
</dbReference>
<dbReference type="AlphaFoldDB" id="A0A839UAV2"/>
<protein>
    <submittedName>
        <fullName evidence="1">Uncharacterized protein</fullName>
    </submittedName>
</protein>
<comment type="caution">
    <text evidence="1">The sequence shown here is derived from an EMBL/GenBank/DDBJ whole genome shotgun (WGS) entry which is preliminary data.</text>
</comment>
<evidence type="ECO:0000313" key="1">
    <source>
        <dbReference type="EMBL" id="MBB3147657.1"/>
    </source>
</evidence>